<dbReference type="InterPro" id="IPR006311">
    <property type="entry name" value="TAT_signal"/>
</dbReference>
<feature type="chain" id="PRO_5044578909" evidence="2">
    <location>
        <begin position="32"/>
        <end position="498"/>
    </location>
</feature>
<evidence type="ECO:0000313" key="4">
    <source>
        <dbReference type="EMBL" id="AWK12107.1"/>
    </source>
</evidence>
<dbReference type="InterPro" id="IPR013517">
    <property type="entry name" value="FG-GAP"/>
</dbReference>
<evidence type="ECO:0000256" key="1">
    <source>
        <dbReference type="ARBA" id="ARBA00022729"/>
    </source>
</evidence>
<dbReference type="InterPro" id="IPR043504">
    <property type="entry name" value="Peptidase_S1_PA_chymotrypsin"/>
</dbReference>
<dbReference type="InterPro" id="IPR028994">
    <property type="entry name" value="Integrin_alpha_N"/>
</dbReference>
<dbReference type="InterPro" id="IPR009003">
    <property type="entry name" value="Peptidase_S1_PA"/>
</dbReference>
<dbReference type="InterPro" id="IPR001254">
    <property type="entry name" value="Trypsin_dom"/>
</dbReference>
<dbReference type="Gene3D" id="2.40.128.340">
    <property type="match status" value="2"/>
</dbReference>
<dbReference type="PROSITE" id="PS51318">
    <property type="entry name" value="TAT"/>
    <property type="match status" value="1"/>
</dbReference>
<dbReference type="PROSITE" id="PS50240">
    <property type="entry name" value="TRYPSIN_DOM"/>
    <property type="match status" value="1"/>
</dbReference>
<dbReference type="SUPFAM" id="SSF50494">
    <property type="entry name" value="Trypsin-like serine proteases"/>
    <property type="match status" value="1"/>
</dbReference>
<evidence type="ECO:0000313" key="7">
    <source>
        <dbReference type="Proteomes" id="UP000265354"/>
    </source>
</evidence>
<evidence type="ECO:0000313" key="6">
    <source>
        <dbReference type="Proteomes" id="UP000245051"/>
    </source>
</evidence>
<dbReference type="SMART" id="SM00020">
    <property type="entry name" value="Tryp_SPc"/>
    <property type="match status" value="1"/>
</dbReference>
<protein>
    <submittedName>
        <fullName evidence="5">Esterase</fullName>
    </submittedName>
</protein>
<evidence type="ECO:0000313" key="5">
    <source>
        <dbReference type="EMBL" id="GBQ02694.1"/>
    </source>
</evidence>
<dbReference type="Gene3D" id="2.40.10.10">
    <property type="entry name" value="Trypsin-like serine proteases"/>
    <property type="match status" value="1"/>
</dbReference>
<dbReference type="KEGG" id="sspo:DDQ41_27910"/>
<feature type="domain" description="Peptidase S1" evidence="3">
    <location>
        <begin position="19"/>
        <end position="253"/>
    </location>
</feature>
<keyword evidence="6" id="KW-1185">Reference proteome</keyword>
<organism evidence="5 7">
    <name type="scientific">Streptomyces spongiicola</name>
    <dbReference type="NCBI Taxonomy" id="1690221"/>
    <lineage>
        <taxon>Bacteria</taxon>
        <taxon>Bacillati</taxon>
        <taxon>Actinomycetota</taxon>
        <taxon>Actinomycetes</taxon>
        <taxon>Kitasatosporales</taxon>
        <taxon>Streptomycetaceae</taxon>
        <taxon>Streptomyces</taxon>
    </lineage>
</organism>
<dbReference type="GO" id="GO:0004252">
    <property type="term" value="F:serine-type endopeptidase activity"/>
    <property type="evidence" value="ECO:0007669"/>
    <property type="project" value="InterPro"/>
</dbReference>
<dbReference type="GO" id="GO:0006508">
    <property type="term" value="P:proteolysis"/>
    <property type="evidence" value="ECO:0007669"/>
    <property type="project" value="InterPro"/>
</dbReference>
<dbReference type="RefSeq" id="WP_109296941.1">
    <property type="nucleotide sequence ID" value="NZ_BGZL01000012.1"/>
</dbReference>
<dbReference type="EMBL" id="CP029254">
    <property type="protein sequence ID" value="AWK12107.1"/>
    <property type="molecule type" value="Genomic_DNA"/>
</dbReference>
<proteinExistence type="predicted"/>
<evidence type="ECO:0000259" key="3">
    <source>
        <dbReference type="PROSITE" id="PS50240"/>
    </source>
</evidence>
<dbReference type="Proteomes" id="UP000265354">
    <property type="component" value="Unassembled WGS sequence"/>
</dbReference>
<dbReference type="Pfam" id="PF13517">
    <property type="entry name" value="FG-GAP_3"/>
    <property type="match status" value="1"/>
</dbReference>
<gene>
    <name evidence="4" type="ORF">DDQ41_27910</name>
    <name evidence="5" type="ORF">SSP531S_41570</name>
</gene>
<feature type="signal peptide" evidence="2">
    <location>
        <begin position="1"/>
        <end position="31"/>
    </location>
</feature>
<dbReference type="OrthoDB" id="9815928at2"/>
<accession>A0A2S1Z6X4</accession>
<reference evidence="5 7" key="2">
    <citation type="submission" date="2018-07" db="EMBL/GenBank/DDBJ databases">
        <title>Whole Genome Shotgun Sequence of Streptomyces spongiicola strain 531S.</title>
        <authorList>
            <person name="Dohra H."/>
            <person name="Kodani S."/>
        </authorList>
    </citation>
    <scope>NUCLEOTIDE SEQUENCE [LARGE SCALE GENOMIC DNA]</scope>
    <source>
        <strain evidence="5 7">531S</strain>
    </source>
</reference>
<dbReference type="EMBL" id="BGZL01000012">
    <property type="protein sequence ID" value="GBQ02694.1"/>
    <property type="molecule type" value="Genomic_DNA"/>
</dbReference>
<evidence type="ECO:0000256" key="2">
    <source>
        <dbReference type="SAM" id="SignalP"/>
    </source>
</evidence>
<dbReference type="PANTHER" id="PTHR44103:SF1">
    <property type="entry name" value="PROPROTEIN CONVERTASE P"/>
    <property type="match status" value="1"/>
</dbReference>
<dbReference type="Pfam" id="PF00089">
    <property type="entry name" value="Trypsin"/>
    <property type="match status" value="1"/>
</dbReference>
<reference evidence="4 6" key="1">
    <citation type="submission" date="2018-05" db="EMBL/GenBank/DDBJ databases">
        <title>Complete genome sequence of the Type Strain of Streptomyces spongiicola HNM0071, the producer of staurosporine.</title>
        <authorList>
            <person name="Zhou S."/>
            <person name="Huang X."/>
        </authorList>
    </citation>
    <scope>NUCLEOTIDE SEQUENCE [LARGE SCALE GENOMIC DNA]</scope>
    <source>
        <strain evidence="4 6">HNM0071</strain>
    </source>
</reference>
<dbReference type="Proteomes" id="UP000245051">
    <property type="component" value="Chromosome"/>
</dbReference>
<dbReference type="PANTHER" id="PTHR44103">
    <property type="entry name" value="PROPROTEIN CONVERTASE P"/>
    <property type="match status" value="1"/>
</dbReference>
<keyword evidence="1 2" id="KW-0732">Signal</keyword>
<dbReference type="InterPro" id="IPR001314">
    <property type="entry name" value="Peptidase_S1A"/>
</dbReference>
<dbReference type="AlphaFoldDB" id="A0A2S1Z6X4"/>
<dbReference type="PRINTS" id="PR00722">
    <property type="entry name" value="CHYMOTRYPSIN"/>
</dbReference>
<dbReference type="SUPFAM" id="SSF69318">
    <property type="entry name" value="Integrin alpha N-terminal domain"/>
    <property type="match status" value="1"/>
</dbReference>
<sequence>MSSRRAHTTWIAGVAATAAAAGLVLPTSATAASGPEATADYAFTARVLIGDGDPVRGCSAALISREWVITAASCFADDTTGVTAGKPEQKTTVTVRGTAPDTVTAYTGEVAELVPAQSRDVVMARLATYTPAGIPTVNLADTPMAAGDEATFAGTGRTKTEWVPDQPHTAAFKVNGTDATTLAISGKTTADSICQGDTGGPLLRETDNGPELVGLATRSWQGGCLGTPETETRTNAEAVRTDDLGEWISAIANRAWTRQIASGDFSGDGRSDALAIDKTDGKLYAHPGDGKGGFTGRDQIGVQWETTRVITTGNFVGDGNTDLVAVRDNGVLLTYPGNGKGNFATTVTAGTGWNGMRLLTSGNFTGDNKTDLLAVHTNGTLYIYPGTGDGKVGSGIVAGTGWTGIRLIAGGDFNGDGKADAVAVHDNGTLYAYYNNGQNGFNSAVRVGGGWTTTRLIAGGDFNGDGKADLLALRNADTFYTYAGNGTGNFAAPVVTQP</sequence>
<name>A0A2S1Z6X4_9ACTN</name>